<reference evidence="5 6" key="1">
    <citation type="submission" date="2016-03" db="EMBL/GenBank/DDBJ databases">
        <authorList>
            <person name="Devillers H."/>
        </authorList>
    </citation>
    <scope>NUCLEOTIDE SEQUENCE [LARGE SCALE GENOMIC DNA]</scope>
    <source>
        <strain evidence="5">CBS 6772</strain>
    </source>
</reference>
<organism evidence="5 6">
    <name type="scientific">Lachancea fermentati</name>
    <name type="common">Zygosaccharomyces fermentati</name>
    <dbReference type="NCBI Taxonomy" id="4955"/>
    <lineage>
        <taxon>Eukaryota</taxon>
        <taxon>Fungi</taxon>
        <taxon>Dikarya</taxon>
        <taxon>Ascomycota</taxon>
        <taxon>Saccharomycotina</taxon>
        <taxon>Saccharomycetes</taxon>
        <taxon>Saccharomycetales</taxon>
        <taxon>Saccharomycetaceae</taxon>
        <taxon>Lachancea</taxon>
    </lineage>
</organism>
<dbReference type="EMBL" id="LT598491">
    <property type="protein sequence ID" value="SCW03958.1"/>
    <property type="molecule type" value="Genomic_DNA"/>
</dbReference>
<dbReference type="InterPro" id="IPR010487">
    <property type="entry name" value="NGRN/Rrg9"/>
</dbReference>
<dbReference type="AlphaFoldDB" id="A0A1G4MJA3"/>
<dbReference type="Proteomes" id="UP000190831">
    <property type="component" value="Chromosome H"/>
</dbReference>
<dbReference type="OMA" id="WREDTKI"/>
<dbReference type="PANTHER" id="PTHR13475">
    <property type="entry name" value="NEUGRIN"/>
    <property type="match status" value="1"/>
</dbReference>
<accession>A0A1G4MJA3</accession>
<evidence type="ECO:0000256" key="3">
    <source>
        <dbReference type="ARBA" id="ARBA00010895"/>
    </source>
</evidence>
<comment type="similarity">
    <text evidence="3">Belongs to the RRG9 family.</text>
</comment>
<dbReference type="Pfam" id="PF06413">
    <property type="entry name" value="Neugrin"/>
    <property type="match status" value="1"/>
</dbReference>
<evidence type="ECO:0000256" key="1">
    <source>
        <dbReference type="ARBA" id="ARBA00003548"/>
    </source>
</evidence>
<name>A0A1G4MJA3_LACFM</name>
<evidence type="ECO:0000256" key="2">
    <source>
        <dbReference type="ARBA" id="ARBA00004173"/>
    </source>
</evidence>
<protein>
    <recommendedName>
        <fullName evidence="4">Required for respiratory growth protein 9, mitochondrial</fullName>
    </recommendedName>
</protein>
<gene>
    <name evidence="5" type="ORF">LAFE_0H02806G</name>
</gene>
<comment type="function">
    <text evidence="1">Required for respiratory activity and maintenance and expression of the mitochondrial genome.</text>
</comment>
<dbReference type="PANTHER" id="PTHR13475:SF3">
    <property type="entry name" value="NEUGRIN"/>
    <property type="match status" value="1"/>
</dbReference>
<evidence type="ECO:0000313" key="5">
    <source>
        <dbReference type="EMBL" id="SCW03958.1"/>
    </source>
</evidence>
<evidence type="ECO:0000313" key="6">
    <source>
        <dbReference type="Proteomes" id="UP000190831"/>
    </source>
</evidence>
<dbReference type="GO" id="GO:0005739">
    <property type="term" value="C:mitochondrion"/>
    <property type="evidence" value="ECO:0007669"/>
    <property type="project" value="UniProtKB-SubCell"/>
</dbReference>
<comment type="subcellular location">
    <subcellularLocation>
        <location evidence="2">Mitochondrion</location>
    </subcellularLocation>
</comment>
<dbReference type="OrthoDB" id="5578174at2759"/>
<keyword evidence="6" id="KW-1185">Reference proteome</keyword>
<sequence length="223" mass="25974">MWGTFPQRYFWTLTKFNPVYGNLFREFSTAMGPNLSAKRARDLIKLVNSSSLTQSEKKRSDWREDTKIPEWKRQKLALEEKLKGEKWSPKKKLSREEINSVRILKQQLPKLTATQLGEQFKVSPEVIRRILKSKWQPTEEEAAEFEKRWKRRGERIKAMNPSASKNSVETPFMPKKLIIGSGRSSSDILLKRVKWKSNLARDQMGKGQAKGKQGLNLLKKLVD</sequence>
<evidence type="ECO:0000256" key="4">
    <source>
        <dbReference type="ARBA" id="ARBA00013566"/>
    </source>
</evidence>
<dbReference type="GO" id="GO:0005634">
    <property type="term" value="C:nucleus"/>
    <property type="evidence" value="ECO:0007669"/>
    <property type="project" value="TreeGrafter"/>
</dbReference>
<proteinExistence type="inferred from homology"/>
<dbReference type="STRING" id="4955.A0A1G4MJA3"/>